<keyword evidence="5" id="KW-1185">Reference proteome</keyword>
<gene>
    <name evidence="4" type="ORF">ZIOFF_017545</name>
</gene>
<feature type="transmembrane region" description="Helical" evidence="2">
    <location>
        <begin position="20"/>
        <end position="39"/>
    </location>
</feature>
<evidence type="ECO:0000256" key="2">
    <source>
        <dbReference type="SAM" id="Phobius"/>
    </source>
</evidence>
<dbReference type="PROSITE" id="PS01174">
    <property type="entry name" value="LIPASE_GDXG_SER"/>
    <property type="match status" value="1"/>
</dbReference>
<keyword evidence="2" id="KW-1133">Transmembrane helix</keyword>
<dbReference type="OrthoDB" id="408631at2759"/>
<dbReference type="GO" id="GO:0016787">
    <property type="term" value="F:hydrolase activity"/>
    <property type="evidence" value="ECO:0007669"/>
    <property type="project" value="InterPro"/>
</dbReference>
<dbReference type="InterPro" id="IPR033140">
    <property type="entry name" value="Lipase_GDXG_put_SER_AS"/>
</dbReference>
<evidence type="ECO:0000313" key="4">
    <source>
        <dbReference type="EMBL" id="KAG6520489.1"/>
    </source>
</evidence>
<sequence length="357" mass="39298">MFLPHPQLISLMQVWSARAAGILLYIMVLSLLSGISGMASDNNPVIYDYSPYFLVYKDGSVKRLKAEEQTPPGLDPLTNVDSKDIRISADVSARIYLPPININSTSTKLSLILYFRGGGFCIFSSASPIVHRHLNGLAAVSSSIILSVDYRRAPEHHIPVQYDDCWAALEWVASHRSDVEPWLLDHADYDRVYLAGDSAGGNIVHNLAMRVGSQGMISSYSLKLAGTILLDPYFWGKNLTASEKAADPVLRKKLDQLWGMICPESTAGNDDPRVNPLAVGAPSLADLGCTRMLLCTSEKDAMRDRALMYYEALTKSSGWCGTAELYEAAGEDHEYYLNHPDSNSTAMLRARIATFLT</sequence>
<accession>A0A8J5H752</accession>
<dbReference type="InterPro" id="IPR013094">
    <property type="entry name" value="AB_hydrolase_3"/>
</dbReference>
<comment type="caution">
    <text evidence="4">The sequence shown here is derived from an EMBL/GenBank/DDBJ whole genome shotgun (WGS) entry which is preliminary data.</text>
</comment>
<protein>
    <recommendedName>
        <fullName evidence="3">Alpha/beta hydrolase fold-3 domain-containing protein</fullName>
    </recommendedName>
</protein>
<dbReference type="InterPro" id="IPR050466">
    <property type="entry name" value="Carboxylest/Gibb_receptor"/>
</dbReference>
<organism evidence="4 5">
    <name type="scientific">Zingiber officinale</name>
    <name type="common">Ginger</name>
    <name type="synonym">Amomum zingiber</name>
    <dbReference type="NCBI Taxonomy" id="94328"/>
    <lineage>
        <taxon>Eukaryota</taxon>
        <taxon>Viridiplantae</taxon>
        <taxon>Streptophyta</taxon>
        <taxon>Embryophyta</taxon>
        <taxon>Tracheophyta</taxon>
        <taxon>Spermatophyta</taxon>
        <taxon>Magnoliopsida</taxon>
        <taxon>Liliopsida</taxon>
        <taxon>Zingiberales</taxon>
        <taxon>Zingiberaceae</taxon>
        <taxon>Zingiber</taxon>
    </lineage>
</organism>
<keyword evidence="2" id="KW-0472">Membrane</keyword>
<dbReference type="Proteomes" id="UP000734854">
    <property type="component" value="Unassembled WGS sequence"/>
</dbReference>
<name>A0A8J5H752_ZINOF</name>
<reference evidence="4 5" key="1">
    <citation type="submission" date="2020-08" db="EMBL/GenBank/DDBJ databases">
        <title>Plant Genome Project.</title>
        <authorList>
            <person name="Zhang R.-G."/>
        </authorList>
    </citation>
    <scope>NUCLEOTIDE SEQUENCE [LARGE SCALE GENOMIC DNA]</scope>
    <source>
        <tissue evidence="4">Rhizome</tissue>
    </source>
</reference>
<evidence type="ECO:0000256" key="1">
    <source>
        <dbReference type="PROSITE-ProRule" id="PRU10038"/>
    </source>
</evidence>
<proteinExistence type="predicted"/>
<dbReference type="Pfam" id="PF07859">
    <property type="entry name" value="Abhydrolase_3"/>
    <property type="match status" value="1"/>
</dbReference>
<evidence type="ECO:0000259" key="3">
    <source>
        <dbReference type="Pfam" id="PF07859"/>
    </source>
</evidence>
<feature type="active site" evidence="1">
    <location>
        <position position="198"/>
    </location>
</feature>
<dbReference type="AlphaFoldDB" id="A0A8J5H752"/>
<dbReference type="PANTHER" id="PTHR23024">
    <property type="entry name" value="ARYLACETAMIDE DEACETYLASE"/>
    <property type="match status" value="1"/>
</dbReference>
<dbReference type="PANTHER" id="PTHR23024:SF458">
    <property type="entry name" value="ALPHA_BETA HYDROLASE FOLD-3 DOMAIN-CONTAINING PROTEIN"/>
    <property type="match status" value="1"/>
</dbReference>
<dbReference type="EMBL" id="JACMSC010000005">
    <property type="protein sequence ID" value="KAG6520489.1"/>
    <property type="molecule type" value="Genomic_DNA"/>
</dbReference>
<feature type="domain" description="Alpha/beta hydrolase fold-3" evidence="3">
    <location>
        <begin position="112"/>
        <end position="336"/>
    </location>
</feature>
<keyword evidence="2" id="KW-0812">Transmembrane</keyword>
<evidence type="ECO:0000313" key="5">
    <source>
        <dbReference type="Proteomes" id="UP000734854"/>
    </source>
</evidence>